<gene>
    <name evidence="3" type="ORF">FHS49_001649</name>
</gene>
<dbReference type="AlphaFoldDB" id="A0A7W9EFF6"/>
<name>A0A7W9EFF6_9SPHN</name>
<evidence type="ECO:0000313" key="3">
    <source>
        <dbReference type="EMBL" id="MBB5685641.1"/>
    </source>
</evidence>
<feature type="signal peptide" evidence="2">
    <location>
        <begin position="1"/>
        <end position="18"/>
    </location>
</feature>
<keyword evidence="2" id="KW-0732">Signal</keyword>
<protein>
    <recommendedName>
        <fullName evidence="5">Secreted protein</fullName>
    </recommendedName>
</protein>
<comment type="caution">
    <text evidence="3">The sequence shown here is derived from an EMBL/GenBank/DDBJ whole genome shotgun (WGS) entry which is preliminary data.</text>
</comment>
<proteinExistence type="predicted"/>
<organism evidence="3 4">
    <name type="scientific">Sphingobium boeckii</name>
    <dbReference type="NCBI Taxonomy" id="1082345"/>
    <lineage>
        <taxon>Bacteria</taxon>
        <taxon>Pseudomonadati</taxon>
        <taxon>Pseudomonadota</taxon>
        <taxon>Alphaproteobacteria</taxon>
        <taxon>Sphingomonadales</taxon>
        <taxon>Sphingomonadaceae</taxon>
        <taxon>Sphingobium</taxon>
    </lineage>
</organism>
<evidence type="ECO:0008006" key="5">
    <source>
        <dbReference type="Google" id="ProtNLM"/>
    </source>
</evidence>
<feature type="chain" id="PRO_5031490770" description="Secreted protein" evidence="2">
    <location>
        <begin position="19"/>
        <end position="95"/>
    </location>
</feature>
<dbReference type="Proteomes" id="UP000549617">
    <property type="component" value="Unassembled WGS sequence"/>
</dbReference>
<dbReference type="EMBL" id="JACIJC010000002">
    <property type="protein sequence ID" value="MBB5685641.1"/>
    <property type="molecule type" value="Genomic_DNA"/>
</dbReference>
<reference evidence="3 4" key="1">
    <citation type="submission" date="2020-08" db="EMBL/GenBank/DDBJ databases">
        <title>Genomic Encyclopedia of Type Strains, Phase IV (KMG-IV): sequencing the most valuable type-strain genomes for metagenomic binning, comparative biology and taxonomic classification.</title>
        <authorList>
            <person name="Goeker M."/>
        </authorList>
    </citation>
    <scope>NUCLEOTIDE SEQUENCE [LARGE SCALE GENOMIC DNA]</scope>
    <source>
        <strain evidence="3 4">DSM 25079</strain>
    </source>
</reference>
<accession>A0A7W9EFF6</accession>
<evidence type="ECO:0000256" key="2">
    <source>
        <dbReference type="SAM" id="SignalP"/>
    </source>
</evidence>
<evidence type="ECO:0000313" key="4">
    <source>
        <dbReference type="Proteomes" id="UP000549617"/>
    </source>
</evidence>
<feature type="region of interest" description="Disordered" evidence="1">
    <location>
        <begin position="58"/>
        <end position="81"/>
    </location>
</feature>
<evidence type="ECO:0000256" key="1">
    <source>
        <dbReference type="SAM" id="MobiDB-lite"/>
    </source>
</evidence>
<sequence length="95" mass="10414">MRIALCAALMITPMAALGQAGPWEKYQEKPPVEKLGPGPHTLMISDGSAFTRTEYKTGLSCQRARDEVRRQVAPPPNTRGMIYGPARVTAFCVPR</sequence>
<keyword evidence="4" id="KW-1185">Reference proteome</keyword>